<evidence type="ECO:0000256" key="2">
    <source>
        <dbReference type="SAM" id="Phobius"/>
    </source>
</evidence>
<dbReference type="InterPro" id="IPR011055">
    <property type="entry name" value="Dup_hybrid_motif"/>
</dbReference>
<dbReference type="PANTHER" id="PTHR21666">
    <property type="entry name" value="PEPTIDASE-RELATED"/>
    <property type="match status" value="1"/>
</dbReference>
<organism evidence="4 5">
    <name type="scientific">Alkalibaculum bacchi</name>
    <dbReference type="NCBI Taxonomy" id="645887"/>
    <lineage>
        <taxon>Bacteria</taxon>
        <taxon>Bacillati</taxon>
        <taxon>Bacillota</taxon>
        <taxon>Clostridia</taxon>
        <taxon>Eubacteriales</taxon>
        <taxon>Eubacteriaceae</taxon>
        <taxon>Alkalibaculum</taxon>
    </lineage>
</organism>
<dbReference type="InterPro" id="IPR050570">
    <property type="entry name" value="Cell_wall_metabolism_enzyme"/>
</dbReference>
<dbReference type="CDD" id="cd12797">
    <property type="entry name" value="M23_peptidase"/>
    <property type="match status" value="1"/>
</dbReference>
<reference evidence="4 5" key="1">
    <citation type="submission" date="2018-06" db="EMBL/GenBank/DDBJ databases">
        <title>Genomic Encyclopedia of Type Strains, Phase IV (KMG-IV): sequencing the most valuable type-strain genomes for metagenomic binning, comparative biology and taxonomic classification.</title>
        <authorList>
            <person name="Goeker M."/>
        </authorList>
    </citation>
    <scope>NUCLEOTIDE SEQUENCE [LARGE SCALE GENOMIC DNA]</scope>
    <source>
        <strain evidence="4 5">DSM 22112</strain>
    </source>
</reference>
<dbReference type="AlphaFoldDB" id="A0A366IDA8"/>
<feature type="domain" description="M23ase beta-sheet core" evidence="3">
    <location>
        <begin position="148"/>
        <end position="239"/>
    </location>
</feature>
<feature type="compositionally biased region" description="Polar residues" evidence="1">
    <location>
        <begin position="1"/>
        <end position="10"/>
    </location>
</feature>
<accession>A0A366IDA8</accession>
<dbReference type="GO" id="GO:0004222">
    <property type="term" value="F:metalloendopeptidase activity"/>
    <property type="evidence" value="ECO:0007669"/>
    <property type="project" value="TreeGrafter"/>
</dbReference>
<dbReference type="Gene3D" id="2.70.70.10">
    <property type="entry name" value="Glucose Permease (Domain IIA)"/>
    <property type="match status" value="1"/>
</dbReference>
<evidence type="ECO:0000313" key="5">
    <source>
        <dbReference type="Proteomes" id="UP000253490"/>
    </source>
</evidence>
<protein>
    <submittedName>
        <fullName evidence="4">Murein DD-endopeptidase MepM/ murein hydrolase activator NlpD</fullName>
    </submittedName>
</protein>
<dbReference type="Pfam" id="PF01551">
    <property type="entry name" value="Peptidase_M23"/>
    <property type="match status" value="1"/>
</dbReference>
<evidence type="ECO:0000313" key="4">
    <source>
        <dbReference type="EMBL" id="RBP68973.1"/>
    </source>
</evidence>
<evidence type="ECO:0000256" key="1">
    <source>
        <dbReference type="SAM" id="MobiDB-lite"/>
    </source>
</evidence>
<dbReference type="Proteomes" id="UP000253490">
    <property type="component" value="Unassembled WGS sequence"/>
</dbReference>
<proteinExistence type="predicted"/>
<name>A0A366IDA8_9FIRM</name>
<keyword evidence="2" id="KW-1133">Transmembrane helix</keyword>
<feature type="region of interest" description="Disordered" evidence="1">
    <location>
        <begin position="1"/>
        <end position="24"/>
    </location>
</feature>
<dbReference type="InterPro" id="IPR016047">
    <property type="entry name" value="M23ase_b-sheet_dom"/>
</dbReference>
<feature type="transmembrane region" description="Helical" evidence="2">
    <location>
        <begin position="43"/>
        <end position="61"/>
    </location>
</feature>
<keyword evidence="2" id="KW-0472">Membrane</keyword>
<evidence type="ECO:0000259" key="3">
    <source>
        <dbReference type="Pfam" id="PF01551"/>
    </source>
</evidence>
<keyword evidence="4" id="KW-0378">Hydrolase</keyword>
<dbReference type="PANTHER" id="PTHR21666:SF270">
    <property type="entry name" value="MUREIN HYDROLASE ACTIVATOR ENVC"/>
    <property type="match status" value="1"/>
</dbReference>
<dbReference type="EMBL" id="QNRX01000002">
    <property type="protein sequence ID" value="RBP68973.1"/>
    <property type="molecule type" value="Genomic_DNA"/>
</dbReference>
<sequence>MNNRKSNNQRIKLEARPRSNSGANGSYYYRHNQYEEETGSSKFVVKTAICVVLLVGIFFLSNLEDSFSKELTEEIGKAISYQVQWNELLKGDMVALFEEKVSGLIGREEVPVFNSGFDEPFLEPVKGHVSSAFEEKIHPVFNTKIEPRGIEYSLFETQGVLASMDGTVLNIMDSTYQGSRVVLQHQNQYKSVYDGIENLSIKEGQSVTRGQELGTIEANEEISKLLFFEVWKDNTAVDPNTFFNTGEEQ</sequence>
<comment type="caution">
    <text evidence="4">The sequence shown here is derived from an EMBL/GenBank/DDBJ whole genome shotgun (WGS) entry which is preliminary data.</text>
</comment>
<keyword evidence="2" id="KW-0812">Transmembrane</keyword>
<dbReference type="RefSeq" id="WP_170128136.1">
    <property type="nucleotide sequence ID" value="NZ_QNRX01000002.1"/>
</dbReference>
<gene>
    <name evidence="4" type="ORF">DES36_102115</name>
</gene>
<keyword evidence="5" id="KW-1185">Reference proteome</keyword>
<dbReference type="SUPFAM" id="SSF51261">
    <property type="entry name" value="Duplicated hybrid motif"/>
    <property type="match status" value="1"/>
</dbReference>